<feature type="transmembrane region" description="Helical" evidence="8">
    <location>
        <begin position="339"/>
        <end position="359"/>
    </location>
</feature>
<dbReference type="Pfam" id="PF02535">
    <property type="entry name" value="Zip"/>
    <property type="match status" value="1"/>
</dbReference>
<feature type="transmembrane region" description="Helical" evidence="8">
    <location>
        <begin position="305"/>
        <end position="327"/>
    </location>
</feature>
<keyword evidence="5" id="KW-0333">Golgi apparatus</keyword>
<dbReference type="InterPro" id="IPR003689">
    <property type="entry name" value="ZIP"/>
</dbReference>
<feature type="compositionally biased region" description="Basic and acidic residues" evidence="7">
    <location>
        <begin position="116"/>
        <end position="150"/>
    </location>
</feature>
<feature type="region of interest" description="Disordered" evidence="7">
    <location>
        <begin position="116"/>
        <end position="166"/>
    </location>
</feature>
<dbReference type="PANTHER" id="PTHR16133">
    <property type="entry name" value="SOLUTE CARRIER FAMILY 39 ZINC TRANSPORTER , MEMBER 9-RELATED"/>
    <property type="match status" value="1"/>
</dbReference>
<dbReference type="RefSeq" id="XP_062773130.1">
    <property type="nucleotide sequence ID" value="XM_062917079.1"/>
</dbReference>
<feature type="transmembrane region" description="Helical" evidence="8">
    <location>
        <begin position="171"/>
        <end position="188"/>
    </location>
</feature>
<feature type="region of interest" description="Disordered" evidence="7">
    <location>
        <begin position="364"/>
        <end position="391"/>
    </location>
</feature>
<gene>
    <name evidence="10" type="ORF">CDEST_00920</name>
</gene>
<evidence type="ECO:0000256" key="7">
    <source>
        <dbReference type="SAM" id="MobiDB-lite"/>
    </source>
</evidence>
<dbReference type="InterPro" id="IPR045891">
    <property type="entry name" value="ZIP9"/>
</dbReference>
<feature type="chain" id="PRO_5043702267" evidence="9">
    <location>
        <begin position="16"/>
        <end position="414"/>
    </location>
</feature>
<dbReference type="AlphaFoldDB" id="A0AAX4HXJ4"/>
<keyword evidence="11" id="KW-1185">Reference proteome</keyword>
<keyword evidence="9" id="KW-0732">Signal</keyword>
<reference evidence="11" key="1">
    <citation type="journal article" date="2023" name="bioRxiv">
        <title>Complete genome of the Medicago anthracnose fungus, Colletotrichum destructivum, reveals a mini-chromosome-like region within a core chromosome.</title>
        <authorList>
            <person name="Lapalu N."/>
            <person name="Simon A."/>
            <person name="Lu A."/>
            <person name="Plaumann P.-L."/>
            <person name="Amselem J."/>
            <person name="Pigne S."/>
            <person name="Auger A."/>
            <person name="Koch C."/>
            <person name="Dallery J.-F."/>
            <person name="O'Connell R.J."/>
        </authorList>
    </citation>
    <scope>NUCLEOTIDE SEQUENCE [LARGE SCALE GENOMIC DNA]</scope>
    <source>
        <strain evidence="11">CBS 520.97</strain>
    </source>
</reference>
<evidence type="ECO:0000313" key="10">
    <source>
        <dbReference type="EMBL" id="WQF75906.1"/>
    </source>
</evidence>
<evidence type="ECO:0000256" key="4">
    <source>
        <dbReference type="ARBA" id="ARBA00022989"/>
    </source>
</evidence>
<evidence type="ECO:0000256" key="9">
    <source>
        <dbReference type="SAM" id="SignalP"/>
    </source>
</evidence>
<name>A0AAX4HXJ4_9PEZI</name>
<keyword evidence="3 8" id="KW-0812">Transmembrane</keyword>
<comment type="subcellular location">
    <subcellularLocation>
        <location evidence="1">Endomembrane system</location>
        <topology evidence="1">Multi-pass membrane protein</topology>
    </subcellularLocation>
    <subcellularLocation>
        <location evidence="2">Golgi apparatus membrane</location>
    </subcellularLocation>
</comment>
<evidence type="ECO:0000256" key="2">
    <source>
        <dbReference type="ARBA" id="ARBA00004394"/>
    </source>
</evidence>
<evidence type="ECO:0000313" key="11">
    <source>
        <dbReference type="Proteomes" id="UP001322277"/>
    </source>
</evidence>
<feature type="transmembrane region" description="Helical" evidence="8">
    <location>
        <begin position="272"/>
        <end position="293"/>
    </location>
</feature>
<protein>
    <submittedName>
        <fullName evidence="10">Zinc/iron permease</fullName>
    </submittedName>
</protein>
<dbReference type="PANTHER" id="PTHR16133:SF0">
    <property type="entry name" value="ZINC_IRON REGULATED TRANSPORTER-RELATED PROTEIN 102B, ISOFORM E"/>
    <property type="match status" value="1"/>
</dbReference>
<feature type="signal peptide" evidence="9">
    <location>
        <begin position="1"/>
        <end position="15"/>
    </location>
</feature>
<evidence type="ECO:0000256" key="3">
    <source>
        <dbReference type="ARBA" id="ARBA00022692"/>
    </source>
</evidence>
<dbReference type="GO" id="GO:0006829">
    <property type="term" value="P:zinc ion transport"/>
    <property type="evidence" value="ECO:0007669"/>
    <property type="project" value="InterPro"/>
</dbReference>
<dbReference type="KEGG" id="cdet:87937423"/>
<evidence type="ECO:0000256" key="8">
    <source>
        <dbReference type="SAM" id="Phobius"/>
    </source>
</evidence>
<proteinExistence type="predicted"/>
<organism evidence="10 11">
    <name type="scientific">Colletotrichum destructivum</name>
    <dbReference type="NCBI Taxonomy" id="34406"/>
    <lineage>
        <taxon>Eukaryota</taxon>
        <taxon>Fungi</taxon>
        <taxon>Dikarya</taxon>
        <taxon>Ascomycota</taxon>
        <taxon>Pezizomycotina</taxon>
        <taxon>Sordariomycetes</taxon>
        <taxon>Hypocreomycetidae</taxon>
        <taxon>Glomerellales</taxon>
        <taxon>Glomerellaceae</taxon>
        <taxon>Colletotrichum</taxon>
        <taxon>Colletotrichum destructivum species complex</taxon>
    </lineage>
</organism>
<dbReference type="GO" id="GO:0000139">
    <property type="term" value="C:Golgi membrane"/>
    <property type="evidence" value="ECO:0007669"/>
    <property type="project" value="UniProtKB-SubCell"/>
</dbReference>
<dbReference type="Proteomes" id="UP001322277">
    <property type="component" value="Chromosome 1"/>
</dbReference>
<dbReference type="EMBL" id="CP137305">
    <property type="protein sequence ID" value="WQF75906.1"/>
    <property type="molecule type" value="Genomic_DNA"/>
</dbReference>
<keyword evidence="6 8" id="KW-0472">Membrane</keyword>
<dbReference type="GO" id="GO:0046873">
    <property type="term" value="F:metal ion transmembrane transporter activity"/>
    <property type="evidence" value="ECO:0007669"/>
    <property type="project" value="InterPro"/>
</dbReference>
<keyword evidence="4 8" id="KW-1133">Transmembrane helix</keyword>
<dbReference type="GeneID" id="87937423"/>
<evidence type="ECO:0000256" key="5">
    <source>
        <dbReference type="ARBA" id="ARBA00023034"/>
    </source>
</evidence>
<evidence type="ECO:0000256" key="1">
    <source>
        <dbReference type="ARBA" id="ARBA00004127"/>
    </source>
</evidence>
<sequence>MGGLLLLLLLSAVMALASFFAGSLPLAIALTQSQLRLISSVGVGILVGTSMIVIIPEGIEAVTTTGGHSHAKRSLLDAAGKQGILGVRWAAGDNVPQVATAAGSTRMEEELHALAHDAEVVPTLRSREEQDEHGHDQDNDHDHNHDDDQPQKSAPGPEPHHNEENHNEVPTFYIGLSMILGFVLMFLIDRLPRHATDRMQSEPQMRHVSLDNLGGSASIGGEETEGFLGTLAPPPKQSRSLATTIGLVIHAAADGIAMGASTSTSNTKLGLIIFVAIMVHKAPAAFGLTSVLLKQGLSKRTARGHLIVFSLAAPFGALSTWAIIRILGGGNFEGESGQWWTGMLLLFSAGTFLFVAMHAMQEDGSSPKHEHSGMNGYSEGGSVQRGQQQPQMRDTFATVAGMLLPLLTQFGHHH</sequence>
<accession>A0AAX4HXJ4</accession>
<evidence type="ECO:0000256" key="6">
    <source>
        <dbReference type="ARBA" id="ARBA00023136"/>
    </source>
</evidence>